<sequence>MAANGPGPMPASSTTRTPTNGPWPAVAVIRYPRERFDSRAVTLAMIEKRPAGNKSGASRERTGGPGVSIRIHPVRSAFPGRLPVGRVRQPIRTKKLVPA</sequence>
<name>A0ABP5LDB9_9ACTN</name>
<feature type="region of interest" description="Disordered" evidence="1">
    <location>
        <begin position="1"/>
        <end position="25"/>
    </location>
</feature>
<reference evidence="3" key="1">
    <citation type="journal article" date="2019" name="Int. J. Syst. Evol. Microbiol.">
        <title>The Global Catalogue of Microorganisms (GCM) 10K type strain sequencing project: providing services to taxonomists for standard genome sequencing and annotation.</title>
        <authorList>
            <consortium name="The Broad Institute Genomics Platform"/>
            <consortium name="The Broad Institute Genome Sequencing Center for Infectious Disease"/>
            <person name="Wu L."/>
            <person name="Ma J."/>
        </authorList>
    </citation>
    <scope>NUCLEOTIDE SEQUENCE [LARGE SCALE GENOMIC DNA]</scope>
    <source>
        <strain evidence="3">JCM 14560</strain>
    </source>
</reference>
<keyword evidence="3" id="KW-1185">Reference proteome</keyword>
<evidence type="ECO:0000313" key="3">
    <source>
        <dbReference type="Proteomes" id="UP001422759"/>
    </source>
</evidence>
<feature type="compositionally biased region" description="Polar residues" evidence="1">
    <location>
        <begin position="11"/>
        <end position="20"/>
    </location>
</feature>
<protein>
    <submittedName>
        <fullName evidence="2">Uncharacterized protein</fullName>
    </submittedName>
</protein>
<dbReference type="EMBL" id="BAAANT010000017">
    <property type="protein sequence ID" value="GAA2145399.1"/>
    <property type="molecule type" value="Genomic_DNA"/>
</dbReference>
<evidence type="ECO:0000256" key="1">
    <source>
        <dbReference type="SAM" id="MobiDB-lite"/>
    </source>
</evidence>
<comment type="caution">
    <text evidence="2">The sequence shown here is derived from an EMBL/GenBank/DDBJ whole genome shotgun (WGS) entry which is preliminary data.</text>
</comment>
<evidence type="ECO:0000313" key="2">
    <source>
        <dbReference type="EMBL" id="GAA2145399.1"/>
    </source>
</evidence>
<feature type="region of interest" description="Disordered" evidence="1">
    <location>
        <begin position="48"/>
        <end position="71"/>
    </location>
</feature>
<organism evidence="2 3">
    <name type="scientific">Kitasatospora kazusensis</name>
    <dbReference type="NCBI Taxonomy" id="407974"/>
    <lineage>
        <taxon>Bacteria</taxon>
        <taxon>Bacillati</taxon>
        <taxon>Actinomycetota</taxon>
        <taxon>Actinomycetes</taxon>
        <taxon>Kitasatosporales</taxon>
        <taxon>Streptomycetaceae</taxon>
        <taxon>Kitasatospora</taxon>
    </lineage>
</organism>
<gene>
    <name evidence="2" type="ORF">GCM10009760_33990</name>
</gene>
<proteinExistence type="predicted"/>
<accession>A0ABP5LDB9</accession>
<dbReference type="Proteomes" id="UP001422759">
    <property type="component" value="Unassembled WGS sequence"/>
</dbReference>